<dbReference type="AlphaFoldDB" id="A0A7M2WYP2"/>
<sequence>MNYFTMPVERIRQLGVVDVVLGMNLNALRTKAPLLQAVADVSWRTFGKQYRTTFNDTQIELAERAIRGADHIITISRTSAEALHHGGLAPSKVTVAPLGVGDEFWNVSAVNVARIRSTYRLPDAFVLYVGGINERKNIPVLIAALEKLGGVVPLVLAGPTPAEPLAFWGLDRPWVRHIGYIPEGDVPPLYAAATIKVFPSKLEGYGLPLVEAMAVGTPVLAADIPVFREIGGDGACFFPPDDPLTLAHLIQMAIGSRGFRDEYRGRGREVAALQTWAEYGRCLLTALRAAGHQ</sequence>
<dbReference type="Gene3D" id="3.40.50.2000">
    <property type="entry name" value="Glycogen Phosphorylase B"/>
    <property type="match status" value="2"/>
</dbReference>
<dbReference type="Proteomes" id="UP000593765">
    <property type="component" value="Chromosome"/>
</dbReference>
<evidence type="ECO:0000313" key="4">
    <source>
        <dbReference type="Proteomes" id="UP000593765"/>
    </source>
</evidence>
<evidence type="ECO:0000256" key="1">
    <source>
        <dbReference type="ARBA" id="ARBA00022679"/>
    </source>
</evidence>
<dbReference type="CDD" id="cd03809">
    <property type="entry name" value="GT4_MtfB-like"/>
    <property type="match status" value="1"/>
</dbReference>
<dbReference type="EMBL" id="CP063458">
    <property type="protein sequence ID" value="QOV90637.1"/>
    <property type="molecule type" value="Genomic_DNA"/>
</dbReference>
<dbReference type="Pfam" id="PF00534">
    <property type="entry name" value="Glycos_transf_1"/>
    <property type="match status" value="1"/>
</dbReference>
<evidence type="ECO:0000259" key="2">
    <source>
        <dbReference type="Pfam" id="PF00534"/>
    </source>
</evidence>
<name>A0A7M2WYP2_9BACT</name>
<proteinExistence type="predicted"/>
<dbReference type="SUPFAM" id="SSF53756">
    <property type="entry name" value="UDP-Glycosyltransferase/glycogen phosphorylase"/>
    <property type="match status" value="1"/>
</dbReference>
<gene>
    <name evidence="3" type="ORF">IPV69_04545</name>
</gene>
<feature type="domain" description="Glycosyl transferase family 1" evidence="2">
    <location>
        <begin position="123"/>
        <end position="268"/>
    </location>
</feature>
<keyword evidence="4" id="KW-1185">Reference proteome</keyword>
<reference evidence="3 4" key="1">
    <citation type="submission" date="2020-10" db="EMBL/GenBank/DDBJ databases">
        <title>Wide distribution of Phycisphaera-like planctomycetes from WD2101 soil group in peatlands and genome analysis of the first cultivated representative.</title>
        <authorList>
            <person name="Dedysh S.N."/>
            <person name="Beletsky A.V."/>
            <person name="Ivanova A."/>
            <person name="Kulichevskaya I.S."/>
            <person name="Suzina N.E."/>
            <person name="Philippov D.A."/>
            <person name="Rakitin A.L."/>
            <person name="Mardanov A.V."/>
            <person name="Ravin N.V."/>
        </authorList>
    </citation>
    <scope>NUCLEOTIDE SEQUENCE [LARGE SCALE GENOMIC DNA]</scope>
    <source>
        <strain evidence="3 4">M1803</strain>
    </source>
</reference>
<dbReference type="GO" id="GO:0016757">
    <property type="term" value="F:glycosyltransferase activity"/>
    <property type="evidence" value="ECO:0007669"/>
    <property type="project" value="InterPro"/>
</dbReference>
<dbReference type="InterPro" id="IPR001296">
    <property type="entry name" value="Glyco_trans_1"/>
</dbReference>
<accession>A0A7M2WYP2</accession>
<dbReference type="PANTHER" id="PTHR46401">
    <property type="entry name" value="GLYCOSYLTRANSFERASE WBBK-RELATED"/>
    <property type="match status" value="1"/>
</dbReference>
<protein>
    <submittedName>
        <fullName evidence="3">Glycosyltransferase family 4 protein</fullName>
    </submittedName>
</protein>
<dbReference type="RefSeq" id="WP_206293733.1">
    <property type="nucleotide sequence ID" value="NZ_CP063458.1"/>
</dbReference>
<dbReference type="PANTHER" id="PTHR46401:SF2">
    <property type="entry name" value="GLYCOSYLTRANSFERASE WBBK-RELATED"/>
    <property type="match status" value="1"/>
</dbReference>
<keyword evidence="1" id="KW-0808">Transferase</keyword>
<evidence type="ECO:0000313" key="3">
    <source>
        <dbReference type="EMBL" id="QOV90637.1"/>
    </source>
</evidence>
<organism evidence="3 4">
    <name type="scientific">Humisphaera borealis</name>
    <dbReference type="NCBI Taxonomy" id="2807512"/>
    <lineage>
        <taxon>Bacteria</taxon>
        <taxon>Pseudomonadati</taxon>
        <taxon>Planctomycetota</taxon>
        <taxon>Phycisphaerae</taxon>
        <taxon>Tepidisphaerales</taxon>
        <taxon>Tepidisphaeraceae</taxon>
        <taxon>Humisphaera</taxon>
    </lineage>
</organism>
<dbReference type="KEGG" id="hbs:IPV69_04545"/>